<evidence type="ECO:0000313" key="11">
    <source>
        <dbReference type="EMBL" id="ELU14776.1"/>
    </source>
</evidence>
<keyword evidence="3" id="KW-0677">Repeat</keyword>
<evidence type="ECO:0000313" key="12">
    <source>
        <dbReference type="EnsemblMetazoa" id="CapteP210002"/>
    </source>
</evidence>
<dbReference type="HOGENOM" id="CLU_579135_0_0_1"/>
<name>R7VER2_CAPTE</name>
<dbReference type="InterPro" id="IPR050971">
    <property type="entry name" value="Cadherin-domain_protein"/>
</dbReference>
<dbReference type="GO" id="GO:0007156">
    <property type="term" value="P:homophilic cell adhesion via plasma membrane adhesion molecules"/>
    <property type="evidence" value="ECO:0007669"/>
    <property type="project" value="InterPro"/>
</dbReference>
<dbReference type="GO" id="GO:0016020">
    <property type="term" value="C:membrane"/>
    <property type="evidence" value="ECO:0007669"/>
    <property type="project" value="UniProtKB-SubCell"/>
</dbReference>
<dbReference type="PRINTS" id="PR00205">
    <property type="entry name" value="CADHERIN"/>
</dbReference>
<protein>
    <recommendedName>
        <fullName evidence="10">Cadherin domain-containing protein</fullName>
    </recommendedName>
</protein>
<dbReference type="PANTHER" id="PTHR24025:SF23">
    <property type="entry name" value="NEURAL-CADHERIN"/>
    <property type="match status" value="1"/>
</dbReference>
<keyword evidence="6" id="KW-1133">Transmembrane helix</keyword>
<evidence type="ECO:0000256" key="5">
    <source>
        <dbReference type="ARBA" id="ARBA00022889"/>
    </source>
</evidence>
<evidence type="ECO:0000256" key="1">
    <source>
        <dbReference type="ARBA" id="ARBA00004370"/>
    </source>
</evidence>
<reference evidence="13" key="1">
    <citation type="submission" date="2012-12" db="EMBL/GenBank/DDBJ databases">
        <authorList>
            <person name="Hellsten U."/>
            <person name="Grimwood J."/>
            <person name="Chapman J.A."/>
            <person name="Shapiro H."/>
            <person name="Aerts A."/>
            <person name="Otillar R.P."/>
            <person name="Terry A.Y."/>
            <person name="Boore J.L."/>
            <person name="Simakov O."/>
            <person name="Marletaz F."/>
            <person name="Cho S.-J."/>
            <person name="Edsinger-Gonzales E."/>
            <person name="Havlak P."/>
            <person name="Kuo D.-H."/>
            <person name="Larsson T."/>
            <person name="Lv J."/>
            <person name="Arendt D."/>
            <person name="Savage R."/>
            <person name="Osoegawa K."/>
            <person name="de Jong P."/>
            <person name="Lindberg D.R."/>
            <person name="Seaver E.C."/>
            <person name="Weisblat D.A."/>
            <person name="Putnam N.H."/>
            <person name="Grigoriev I.V."/>
            <person name="Rokhsar D.S."/>
        </authorList>
    </citation>
    <scope>NUCLEOTIDE SEQUENCE</scope>
    <source>
        <strain evidence="13">I ESC-2004</strain>
    </source>
</reference>
<dbReference type="AlphaFoldDB" id="R7VER2"/>
<evidence type="ECO:0000259" key="10">
    <source>
        <dbReference type="PROSITE" id="PS50268"/>
    </source>
</evidence>
<evidence type="ECO:0000256" key="2">
    <source>
        <dbReference type="ARBA" id="ARBA00022692"/>
    </source>
</evidence>
<evidence type="ECO:0000256" key="4">
    <source>
        <dbReference type="ARBA" id="ARBA00022837"/>
    </source>
</evidence>
<feature type="signal peptide" evidence="9">
    <location>
        <begin position="1"/>
        <end position="21"/>
    </location>
</feature>
<dbReference type="EMBL" id="AMQN01004751">
    <property type="status" value="NOT_ANNOTATED_CDS"/>
    <property type="molecule type" value="Genomic_DNA"/>
</dbReference>
<comment type="subcellular location">
    <subcellularLocation>
        <location evidence="1">Membrane</location>
    </subcellularLocation>
</comment>
<dbReference type="STRING" id="283909.R7VER2"/>
<reference evidence="12" key="3">
    <citation type="submission" date="2015-06" db="UniProtKB">
        <authorList>
            <consortium name="EnsemblMetazoa"/>
        </authorList>
    </citation>
    <scope>IDENTIFICATION</scope>
</reference>
<dbReference type="PANTHER" id="PTHR24025">
    <property type="entry name" value="DESMOGLEIN FAMILY MEMBER"/>
    <property type="match status" value="1"/>
</dbReference>
<keyword evidence="5" id="KW-0130">Cell adhesion</keyword>
<evidence type="ECO:0000256" key="9">
    <source>
        <dbReference type="SAM" id="SignalP"/>
    </source>
</evidence>
<accession>R7VER2</accession>
<feature type="chain" id="PRO_5008789049" description="Cadherin domain-containing protein" evidence="9">
    <location>
        <begin position="22"/>
        <end position="402"/>
    </location>
</feature>
<dbReference type="GO" id="GO:0005509">
    <property type="term" value="F:calcium ion binding"/>
    <property type="evidence" value="ECO:0007669"/>
    <property type="project" value="UniProtKB-UniRule"/>
</dbReference>
<dbReference type="Pfam" id="PF00028">
    <property type="entry name" value="Cadherin"/>
    <property type="match status" value="1"/>
</dbReference>
<dbReference type="CDD" id="cd11304">
    <property type="entry name" value="Cadherin_repeat"/>
    <property type="match status" value="3"/>
</dbReference>
<evidence type="ECO:0000256" key="6">
    <source>
        <dbReference type="ARBA" id="ARBA00022989"/>
    </source>
</evidence>
<evidence type="ECO:0000313" key="13">
    <source>
        <dbReference type="Proteomes" id="UP000014760"/>
    </source>
</evidence>
<dbReference type="Gene3D" id="2.60.40.60">
    <property type="entry name" value="Cadherins"/>
    <property type="match status" value="2"/>
</dbReference>
<dbReference type="SMART" id="SM00112">
    <property type="entry name" value="CA"/>
    <property type="match status" value="2"/>
</dbReference>
<dbReference type="OrthoDB" id="6252479at2759"/>
<gene>
    <name evidence="11" type="ORF">CAPTEDRAFT_210002</name>
</gene>
<feature type="domain" description="Cadherin" evidence="10">
    <location>
        <begin position="218"/>
        <end position="331"/>
    </location>
</feature>
<dbReference type="GO" id="GO:0005911">
    <property type="term" value="C:cell-cell junction"/>
    <property type="evidence" value="ECO:0007669"/>
    <property type="project" value="TreeGrafter"/>
</dbReference>
<keyword evidence="2" id="KW-0812">Transmembrane</keyword>
<keyword evidence="4 8" id="KW-0106">Calcium</keyword>
<proteinExistence type="predicted"/>
<dbReference type="SUPFAM" id="SSF49313">
    <property type="entry name" value="Cadherin-like"/>
    <property type="match status" value="2"/>
</dbReference>
<evidence type="ECO:0000256" key="8">
    <source>
        <dbReference type="PROSITE-ProRule" id="PRU00043"/>
    </source>
</evidence>
<dbReference type="PROSITE" id="PS50268">
    <property type="entry name" value="CADHERIN_2"/>
    <property type="match status" value="2"/>
</dbReference>
<keyword evidence="7" id="KW-0472">Membrane</keyword>
<dbReference type="InterPro" id="IPR002126">
    <property type="entry name" value="Cadherin-like_dom"/>
</dbReference>
<dbReference type="OMA" id="TNMGHNG"/>
<dbReference type="EMBL" id="KB294299">
    <property type="protein sequence ID" value="ELU14776.1"/>
    <property type="molecule type" value="Genomic_DNA"/>
</dbReference>
<evidence type="ECO:0000256" key="3">
    <source>
        <dbReference type="ARBA" id="ARBA00022737"/>
    </source>
</evidence>
<dbReference type="InterPro" id="IPR015919">
    <property type="entry name" value="Cadherin-like_sf"/>
</dbReference>
<keyword evidence="9" id="KW-0732">Signal</keyword>
<evidence type="ECO:0000256" key="7">
    <source>
        <dbReference type="ARBA" id="ARBA00023136"/>
    </source>
</evidence>
<reference evidence="11 13" key="2">
    <citation type="journal article" date="2013" name="Nature">
        <title>Insights into bilaterian evolution from three spiralian genomes.</title>
        <authorList>
            <person name="Simakov O."/>
            <person name="Marletaz F."/>
            <person name="Cho S.J."/>
            <person name="Edsinger-Gonzales E."/>
            <person name="Havlak P."/>
            <person name="Hellsten U."/>
            <person name="Kuo D.H."/>
            <person name="Larsson T."/>
            <person name="Lv J."/>
            <person name="Arendt D."/>
            <person name="Savage R."/>
            <person name="Osoegawa K."/>
            <person name="de Jong P."/>
            <person name="Grimwood J."/>
            <person name="Chapman J.A."/>
            <person name="Shapiro H."/>
            <person name="Aerts A."/>
            <person name="Otillar R.P."/>
            <person name="Terry A.Y."/>
            <person name="Boore J.L."/>
            <person name="Grigoriev I.V."/>
            <person name="Lindberg D.R."/>
            <person name="Seaver E.C."/>
            <person name="Weisblat D.A."/>
            <person name="Putnam N.H."/>
            <person name="Rokhsar D.S."/>
        </authorList>
    </citation>
    <scope>NUCLEOTIDE SEQUENCE</scope>
    <source>
        <strain evidence="11 13">I ESC-2004</strain>
    </source>
</reference>
<dbReference type="EnsemblMetazoa" id="CapteT210002">
    <property type="protein sequence ID" value="CapteP210002"/>
    <property type="gene ID" value="CapteG210002"/>
</dbReference>
<keyword evidence="13" id="KW-1185">Reference proteome</keyword>
<organism evidence="11">
    <name type="scientific">Capitella teleta</name>
    <name type="common">Polychaete worm</name>
    <dbReference type="NCBI Taxonomy" id="283909"/>
    <lineage>
        <taxon>Eukaryota</taxon>
        <taxon>Metazoa</taxon>
        <taxon>Spiralia</taxon>
        <taxon>Lophotrochozoa</taxon>
        <taxon>Annelida</taxon>
        <taxon>Polychaeta</taxon>
        <taxon>Sedentaria</taxon>
        <taxon>Scolecida</taxon>
        <taxon>Capitellidae</taxon>
        <taxon>Capitella</taxon>
    </lineage>
</organism>
<sequence>MPGSLFRTLFLIACAWQLASTLMLHRRHLPATVKPGYRVASLTHWGQRYSIDDPEMRNYFSVLSNGDVITSSDISSLEDQRLTIPVLNSLASKSWMEMLHVEVSSSEHILHFPRDLYEGFVSENLPPGAIIEGISDLHAVGGGSHEIHYAITAGATDLFTVVELSGNQVQIDSRDVLDREHQSEYMLTLRAKAKHDQPTFTKIRIIVNDTEDNAPVFEKQEYDLVIPDTTPLSATVLRPKVHDPDLGELTFTLDDPLDVFTINAKTGSVLLSSVLPLTAQSYKMTVNVEDPAKHRVSALVRVVIEGATDDIMHVRTRREVRATKHVEVPENYNMGNLLDLDNDFYERFHFRPPAPEKLDLNTVTGVVRLKPGEKLDYEETTEVDFIIVITRTDNPSYILISE</sequence>
<dbReference type="Proteomes" id="UP000014760">
    <property type="component" value="Unassembled WGS sequence"/>
</dbReference>
<feature type="domain" description="Cadherin" evidence="10">
    <location>
        <begin position="113"/>
        <end position="217"/>
    </location>
</feature>